<evidence type="ECO:0000256" key="2">
    <source>
        <dbReference type="ARBA" id="ARBA00023239"/>
    </source>
</evidence>
<dbReference type="GO" id="GO:0006536">
    <property type="term" value="P:glutamate metabolic process"/>
    <property type="evidence" value="ECO:0007669"/>
    <property type="project" value="TreeGrafter"/>
</dbReference>
<evidence type="ECO:0000313" key="4">
    <source>
        <dbReference type="Proteomes" id="UP000626109"/>
    </source>
</evidence>
<dbReference type="NCBIfam" id="NF003969">
    <property type="entry name" value="PRK05463.1"/>
    <property type="match status" value="1"/>
</dbReference>
<dbReference type="GO" id="GO:0047820">
    <property type="term" value="F:D-glutamate cyclase activity"/>
    <property type="evidence" value="ECO:0007669"/>
    <property type="project" value="TreeGrafter"/>
</dbReference>
<dbReference type="Proteomes" id="UP000626109">
    <property type="component" value="Unassembled WGS sequence"/>
</dbReference>
<dbReference type="PANTHER" id="PTHR32022:SF10">
    <property type="entry name" value="D-GLUTAMATE CYCLASE, MITOCHONDRIAL"/>
    <property type="match status" value="1"/>
</dbReference>
<comment type="similarity">
    <text evidence="1">Belongs to the D-glutamate cyclase family.</text>
</comment>
<name>A0A813K1Z1_POLGL</name>
<organism evidence="3 4">
    <name type="scientific">Polarella glacialis</name>
    <name type="common">Dinoflagellate</name>
    <dbReference type="NCBI Taxonomy" id="89957"/>
    <lineage>
        <taxon>Eukaryota</taxon>
        <taxon>Sar</taxon>
        <taxon>Alveolata</taxon>
        <taxon>Dinophyceae</taxon>
        <taxon>Suessiales</taxon>
        <taxon>Suessiaceae</taxon>
        <taxon>Polarella</taxon>
    </lineage>
</organism>
<evidence type="ECO:0008006" key="5">
    <source>
        <dbReference type="Google" id="ProtNLM"/>
    </source>
</evidence>
<proteinExistence type="inferred from homology"/>
<accession>A0A813K1Z1</accession>
<dbReference type="Gene3D" id="3.30.2040.10">
    <property type="entry name" value="PSTPO5379-like domain"/>
    <property type="match status" value="1"/>
</dbReference>
<sequence>MLRAAVPCRRFVTPSAPLGRAVEARSTPVRVRAVAAGCLRTPGCSRSLFGGRGAAVLRAAPCCRAAFSTTGKDRSCQPPFGSAQSLREACRSGSFAFPTAGHAAGHVQANLVILPKSYADDFRRFCANNAAACPLLEFTEPGIFEAVKLAPGSDLRKDLPKYHVWKHGLMAEERTDVTDLWQDDMQAFLLGCSFTWEDLLGAVQLTPRHVQENRNVPMFNTNIKLKGAGPFQGHMVVSMRPYKPGEVGRVADITGEYPAAHGRPVQIGEPAAIGINDVRTPDYGQSVTVQEGEVPVFWACGVTPQNALRNAKLPLVITHAPGHMLVADTLNEELKSWRVPGVWSARPDAE</sequence>
<dbReference type="InterPro" id="IPR038021">
    <property type="entry name" value="Putative_hydro-lyase"/>
</dbReference>
<dbReference type="InterPro" id="IPR009906">
    <property type="entry name" value="D-Glu_cyclase"/>
</dbReference>
<keyword evidence="2" id="KW-0456">Lyase</keyword>
<comment type="caution">
    <text evidence="3">The sequence shown here is derived from an EMBL/GenBank/DDBJ whole genome shotgun (WGS) entry which is preliminary data.</text>
</comment>
<dbReference type="EMBL" id="CAJNNW010027716">
    <property type="protein sequence ID" value="CAE8692810.1"/>
    <property type="molecule type" value="Genomic_DNA"/>
</dbReference>
<evidence type="ECO:0000256" key="1">
    <source>
        <dbReference type="ARBA" id="ARBA00007896"/>
    </source>
</evidence>
<evidence type="ECO:0000313" key="3">
    <source>
        <dbReference type="EMBL" id="CAE8692810.1"/>
    </source>
</evidence>
<dbReference type="PANTHER" id="PTHR32022">
    <property type="entry name" value="D-GLUTAMATE CYCLASE, MITOCHONDRIAL"/>
    <property type="match status" value="1"/>
</dbReference>
<reference evidence="3" key="1">
    <citation type="submission" date="2021-02" db="EMBL/GenBank/DDBJ databases">
        <authorList>
            <person name="Dougan E. K."/>
            <person name="Rhodes N."/>
            <person name="Thang M."/>
            <person name="Chan C."/>
        </authorList>
    </citation>
    <scope>NUCLEOTIDE SEQUENCE</scope>
</reference>
<dbReference type="Pfam" id="PF07286">
    <property type="entry name" value="D-Glu_cyclase"/>
    <property type="match status" value="1"/>
</dbReference>
<gene>
    <name evidence="3" type="ORF">PGLA2088_LOCUS28051</name>
</gene>
<dbReference type="Gene3D" id="3.40.1640.10">
    <property type="entry name" value="PSTPO5379-like"/>
    <property type="match status" value="1"/>
</dbReference>
<protein>
    <recommendedName>
        <fullName evidence="5">DUF1445 domain-containing protein</fullName>
    </recommendedName>
</protein>
<dbReference type="FunFam" id="3.30.2040.10:FF:000001">
    <property type="entry name" value="D-glutamate cyclase, mitochondrial"/>
    <property type="match status" value="1"/>
</dbReference>
<dbReference type="SUPFAM" id="SSF160920">
    <property type="entry name" value="PSTPO5379-like"/>
    <property type="match status" value="1"/>
</dbReference>
<dbReference type="AlphaFoldDB" id="A0A813K1Z1"/>